<protein>
    <submittedName>
        <fullName evidence="2">Uncharacterized protein</fullName>
    </submittedName>
</protein>
<name>A0ABQ7UGY7_SOLTU</name>
<dbReference type="EMBL" id="JAIVGD010000019">
    <property type="protein sequence ID" value="KAH0748714.1"/>
    <property type="molecule type" value="Genomic_DNA"/>
</dbReference>
<gene>
    <name evidence="2" type="ORF">KY290_027946</name>
</gene>
<feature type="compositionally biased region" description="Acidic residues" evidence="1">
    <location>
        <begin position="126"/>
        <end position="142"/>
    </location>
</feature>
<sequence>MDSGDGSSVPKRKTRQQFLKYCVAFIEKRNKSTQNGNTTHSFTTCYVNIEEDDHVSCGRKIIKLEDKNTSFGEGEKPKMGKWSEDASLVRSLEKGKKKVDSCKRKFNPGTSESIAKRPFIQGISDSDGDDNDDDLESDLDTC</sequence>
<feature type="region of interest" description="Disordered" evidence="1">
    <location>
        <begin position="101"/>
        <end position="142"/>
    </location>
</feature>
<evidence type="ECO:0000313" key="2">
    <source>
        <dbReference type="EMBL" id="KAH0748714.1"/>
    </source>
</evidence>
<dbReference type="Proteomes" id="UP000826656">
    <property type="component" value="Unassembled WGS sequence"/>
</dbReference>
<keyword evidence="3" id="KW-1185">Reference proteome</keyword>
<comment type="caution">
    <text evidence="2">The sequence shown here is derived from an EMBL/GenBank/DDBJ whole genome shotgun (WGS) entry which is preliminary data.</text>
</comment>
<evidence type="ECO:0000256" key="1">
    <source>
        <dbReference type="SAM" id="MobiDB-lite"/>
    </source>
</evidence>
<evidence type="ECO:0000313" key="3">
    <source>
        <dbReference type="Proteomes" id="UP000826656"/>
    </source>
</evidence>
<accession>A0ABQ7UGY7</accession>
<organism evidence="2 3">
    <name type="scientific">Solanum tuberosum</name>
    <name type="common">Potato</name>
    <dbReference type="NCBI Taxonomy" id="4113"/>
    <lineage>
        <taxon>Eukaryota</taxon>
        <taxon>Viridiplantae</taxon>
        <taxon>Streptophyta</taxon>
        <taxon>Embryophyta</taxon>
        <taxon>Tracheophyta</taxon>
        <taxon>Spermatophyta</taxon>
        <taxon>Magnoliopsida</taxon>
        <taxon>eudicotyledons</taxon>
        <taxon>Gunneridae</taxon>
        <taxon>Pentapetalae</taxon>
        <taxon>asterids</taxon>
        <taxon>lamiids</taxon>
        <taxon>Solanales</taxon>
        <taxon>Solanaceae</taxon>
        <taxon>Solanoideae</taxon>
        <taxon>Solaneae</taxon>
        <taxon>Solanum</taxon>
    </lineage>
</organism>
<proteinExistence type="predicted"/>
<reference evidence="2 3" key="1">
    <citation type="journal article" date="2021" name="bioRxiv">
        <title>Chromosome-scale and haplotype-resolved genome assembly of a tetraploid potato cultivar.</title>
        <authorList>
            <person name="Sun H."/>
            <person name="Jiao W.-B."/>
            <person name="Krause K."/>
            <person name="Campoy J.A."/>
            <person name="Goel M."/>
            <person name="Folz-Donahue K."/>
            <person name="Kukat C."/>
            <person name="Huettel B."/>
            <person name="Schneeberger K."/>
        </authorList>
    </citation>
    <scope>NUCLEOTIDE SEQUENCE [LARGE SCALE GENOMIC DNA]</scope>
    <source>
        <strain evidence="2">SolTubOtavaFocal</strain>
        <tissue evidence="2">Leaves</tissue>
    </source>
</reference>